<protein>
    <submittedName>
        <fullName evidence="2">Uncharacterized protein</fullName>
    </submittedName>
</protein>
<reference evidence="2" key="1">
    <citation type="submission" date="2021-01" db="EMBL/GenBank/DDBJ databases">
        <authorList>
            <person name="Corre E."/>
            <person name="Pelletier E."/>
            <person name="Niang G."/>
            <person name="Scheremetjew M."/>
            <person name="Finn R."/>
            <person name="Kale V."/>
            <person name="Holt S."/>
            <person name="Cochrane G."/>
            <person name="Meng A."/>
            <person name="Brown T."/>
            <person name="Cohen L."/>
        </authorList>
    </citation>
    <scope>NUCLEOTIDE SEQUENCE</scope>
    <source>
        <strain evidence="2">CCMP1897</strain>
    </source>
</reference>
<proteinExistence type="predicted"/>
<gene>
    <name evidence="2" type="ORF">PSAL00342_LOCUS7903</name>
</gene>
<dbReference type="EMBL" id="HBIS01009720">
    <property type="protein sequence ID" value="CAE0614002.1"/>
    <property type="molecule type" value="Transcribed_RNA"/>
</dbReference>
<evidence type="ECO:0000256" key="1">
    <source>
        <dbReference type="SAM" id="MobiDB-lite"/>
    </source>
</evidence>
<feature type="region of interest" description="Disordered" evidence="1">
    <location>
        <begin position="54"/>
        <end position="79"/>
    </location>
</feature>
<sequence length="352" mass="39225">MASNEGEGDASDGAPASDPGGVFDFSDDEEFSVNYGKEASKLNRTYRRIKSCAKLQQRSGRGARHSAPSTPIRAPGDSGLCVEENKERARFLLTIKSAWQVLDLLHAQAKMLRANGNNEECSQACTEGIRMANHLKRQTLPPEDEIGFTICSLKRLLGELFLLRASCQLKLADQRKEEHEASKKAWQSIPRTWQSPIWFKCATRPPVCNAVENEGETCDTCTSMPQGRCQFSEEARQLYQKAVEDAAASMTITSQPQAYIVLGDSLVGLNDPAGALMVYIKGLNLIAEDAEDETQEELYSRLLASKISRFAFENSSVWDNRAWWPLTMYPEEEVPTRHACDQVLQILQQGVK</sequence>
<feature type="compositionally biased region" description="Acidic residues" evidence="1">
    <location>
        <begin position="1"/>
        <end position="10"/>
    </location>
</feature>
<accession>A0A7S3UIS0</accession>
<dbReference type="InterPro" id="IPR011990">
    <property type="entry name" value="TPR-like_helical_dom_sf"/>
</dbReference>
<dbReference type="AlphaFoldDB" id="A0A7S3UIS0"/>
<feature type="region of interest" description="Disordered" evidence="1">
    <location>
        <begin position="1"/>
        <end position="25"/>
    </location>
</feature>
<evidence type="ECO:0000313" key="2">
    <source>
        <dbReference type="EMBL" id="CAE0614002.1"/>
    </source>
</evidence>
<organism evidence="2">
    <name type="scientific">Picocystis salinarum</name>
    <dbReference type="NCBI Taxonomy" id="88271"/>
    <lineage>
        <taxon>Eukaryota</taxon>
        <taxon>Viridiplantae</taxon>
        <taxon>Chlorophyta</taxon>
        <taxon>Picocystophyceae</taxon>
        <taxon>Picocystales</taxon>
        <taxon>Picocystaceae</taxon>
        <taxon>Picocystis</taxon>
    </lineage>
</organism>
<name>A0A7S3UIS0_9CHLO</name>
<dbReference type="SUPFAM" id="SSF48452">
    <property type="entry name" value="TPR-like"/>
    <property type="match status" value="1"/>
</dbReference>